<dbReference type="Gene3D" id="3.30.920.30">
    <property type="entry name" value="Hypothetical protein"/>
    <property type="match status" value="1"/>
</dbReference>
<evidence type="ECO:0000256" key="5">
    <source>
        <dbReference type="ARBA" id="ARBA00022801"/>
    </source>
</evidence>
<dbReference type="GO" id="GO:0004519">
    <property type="term" value="F:endonuclease activity"/>
    <property type="evidence" value="ECO:0007669"/>
    <property type="project" value="UniProtKB-KW"/>
</dbReference>
<protein>
    <submittedName>
        <fullName evidence="8">Type II toxin-antitoxin system HicA family toxin</fullName>
    </submittedName>
</protein>
<dbReference type="GO" id="GO:0016787">
    <property type="term" value="F:hydrolase activity"/>
    <property type="evidence" value="ECO:0007669"/>
    <property type="project" value="UniProtKB-KW"/>
</dbReference>
<gene>
    <name evidence="8" type="ORF">EOJ36_05975</name>
</gene>
<keyword evidence="7" id="KW-0346">Stress response</keyword>
<keyword evidence="4" id="KW-0255">Endonuclease</keyword>
<evidence type="ECO:0000256" key="3">
    <source>
        <dbReference type="ARBA" id="ARBA00022722"/>
    </source>
</evidence>
<keyword evidence="9" id="KW-1185">Reference proteome</keyword>
<dbReference type="Proteomes" id="UP000282832">
    <property type="component" value="Unassembled WGS sequence"/>
</dbReference>
<dbReference type="Pfam" id="PF07927">
    <property type="entry name" value="HicA_toxin"/>
    <property type="match status" value="1"/>
</dbReference>
<dbReference type="GO" id="GO:0003729">
    <property type="term" value="F:mRNA binding"/>
    <property type="evidence" value="ECO:0007669"/>
    <property type="project" value="InterPro"/>
</dbReference>
<evidence type="ECO:0000313" key="8">
    <source>
        <dbReference type="EMBL" id="RVU25960.1"/>
    </source>
</evidence>
<keyword evidence="2" id="KW-1277">Toxin-antitoxin system</keyword>
<dbReference type="SUPFAM" id="SSF54786">
    <property type="entry name" value="YcfA/nrd intein domain"/>
    <property type="match status" value="1"/>
</dbReference>
<dbReference type="InterPro" id="IPR012933">
    <property type="entry name" value="HicA_mRNA_interferase"/>
</dbReference>
<organism evidence="8 9">
    <name type="scientific">Sandaracinomonas limnophila</name>
    <dbReference type="NCBI Taxonomy" id="1862386"/>
    <lineage>
        <taxon>Bacteria</taxon>
        <taxon>Pseudomonadati</taxon>
        <taxon>Bacteroidota</taxon>
        <taxon>Cytophagia</taxon>
        <taxon>Cytophagales</taxon>
        <taxon>Flectobacillaceae</taxon>
        <taxon>Sandaracinomonas</taxon>
    </lineage>
</organism>
<evidence type="ECO:0000256" key="7">
    <source>
        <dbReference type="ARBA" id="ARBA00023016"/>
    </source>
</evidence>
<evidence type="ECO:0000313" key="9">
    <source>
        <dbReference type="Proteomes" id="UP000282832"/>
    </source>
</evidence>
<dbReference type="InterPro" id="IPR038570">
    <property type="entry name" value="HicA_sf"/>
</dbReference>
<name>A0A437PUN8_9BACT</name>
<dbReference type="AlphaFoldDB" id="A0A437PUN8"/>
<evidence type="ECO:0000256" key="2">
    <source>
        <dbReference type="ARBA" id="ARBA00022649"/>
    </source>
</evidence>
<keyword evidence="3" id="KW-0540">Nuclease</keyword>
<reference evidence="8 9" key="1">
    <citation type="submission" date="2019-01" db="EMBL/GenBank/DDBJ databases">
        <authorList>
            <person name="Chen W.-M."/>
        </authorList>
    </citation>
    <scope>NUCLEOTIDE SEQUENCE [LARGE SCALE GENOMIC DNA]</scope>
    <source>
        <strain evidence="8 9">FSY-15</strain>
    </source>
</reference>
<comment type="caution">
    <text evidence="8">The sequence shown here is derived from an EMBL/GenBank/DDBJ whole genome shotgun (WGS) entry which is preliminary data.</text>
</comment>
<sequence>MKSSTFHLIIQSNDWILIRIKGSHYIYSKNGKTVPVPFHGSKEMGKGLEMKLRKLMELK</sequence>
<evidence type="ECO:0000256" key="6">
    <source>
        <dbReference type="ARBA" id="ARBA00022884"/>
    </source>
</evidence>
<dbReference type="EMBL" id="SACY01000002">
    <property type="protein sequence ID" value="RVU25960.1"/>
    <property type="molecule type" value="Genomic_DNA"/>
</dbReference>
<keyword evidence="5" id="KW-0378">Hydrolase</keyword>
<proteinExistence type="inferred from homology"/>
<comment type="similarity">
    <text evidence="1">Belongs to the HicA mRNA interferase family.</text>
</comment>
<keyword evidence="6" id="KW-0694">RNA-binding</keyword>
<accession>A0A437PUN8</accession>
<dbReference type="OrthoDB" id="9798547at2"/>
<evidence type="ECO:0000256" key="4">
    <source>
        <dbReference type="ARBA" id="ARBA00022759"/>
    </source>
</evidence>
<evidence type="ECO:0000256" key="1">
    <source>
        <dbReference type="ARBA" id="ARBA00006620"/>
    </source>
</evidence>
<dbReference type="RefSeq" id="WP_127803335.1">
    <property type="nucleotide sequence ID" value="NZ_SACY01000002.1"/>
</dbReference>